<dbReference type="EMBL" id="MFUG01000017">
    <property type="protein sequence ID" value="OGI75625.1"/>
    <property type="molecule type" value="Genomic_DNA"/>
</dbReference>
<dbReference type="Gene3D" id="3.40.50.2020">
    <property type="match status" value="1"/>
</dbReference>
<evidence type="ECO:0000313" key="4">
    <source>
        <dbReference type="Proteomes" id="UP000179275"/>
    </source>
</evidence>
<dbReference type="PANTHER" id="PTHR47505">
    <property type="entry name" value="DNA UTILIZATION PROTEIN YHGH"/>
    <property type="match status" value="1"/>
</dbReference>
<organism evidence="3 4">
    <name type="scientific">Candidatus Nomurabacteria bacterium RIFCSPHIGHO2_02_FULL_42_19</name>
    <dbReference type="NCBI Taxonomy" id="1801756"/>
    <lineage>
        <taxon>Bacteria</taxon>
        <taxon>Candidatus Nomuraibacteriota</taxon>
    </lineage>
</organism>
<feature type="domain" description="Phosphoribosyltransferase" evidence="2">
    <location>
        <begin position="168"/>
        <end position="221"/>
    </location>
</feature>
<dbReference type="InterPro" id="IPR029057">
    <property type="entry name" value="PRTase-like"/>
</dbReference>
<comment type="similarity">
    <text evidence="1">Belongs to the ComF/GntX family.</text>
</comment>
<sequence>MGFLNTILEVVFPAYCVSCGKSGLDFCVKCLTESPSAERESAKWIFPLFDYRHPPIKKAVWLLKYKGKKRLANIFAAVMYGRILEELSDLRMLENFKDAILIPIPLSGKRSRERGFNQAELICKELMKIEKSNLRHGVDVNFTLESDVLIKPKDTVHQAHIENRTARLKNIVGSFAVKNTEKLKNGNIILIDDVTTTGATLSEARKILKQSGARKIIAFTVAH</sequence>
<dbReference type="Pfam" id="PF00156">
    <property type="entry name" value="Pribosyltran"/>
    <property type="match status" value="1"/>
</dbReference>
<protein>
    <recommendedName>
        <fullName evidence="2">Phosphoribosyltransferase domain-containing protein</fullName>
    </recommendedName>
</protein>
<gene>
    <name evidence="3" type="ORF">A3C67_00875</name>
</gene>
<dbReference type="InterPro" id="IPR051910">
    <property type="entry name" value="ComF/GntX_DNA_util-trans"/>
</dbReference>
<dbReference type="PANTHER" id="PTHR47505:SF1">
    <property type="entry name" value="DNA UTILIZATION PROTEIN YHGH"/>
    <property type="match status" value="1"/>
</dbReference>
<evidence type="ECO:0000313" key="3">
    <source>
        <dbReference type="EMBL" id="OGI75625.1"/>
    </source>
</evidence>
<dbReference type="InterPro" id="IPR000836">
    <property type="entry name" value="PRTase_dom"/>
</dbReference>
<dbReference type="STRING" id="1801756.A3C67_00875"/>
<reference evidence="3 4" key="1">
    <citation type="journal article" date="2016" name="Nat. Commun.">
        <title>Thousands of microbial genomes shed light on interconnected biogeochemical processes in an aquifer system.</title>
        <authorList>
            <person name="Anantharaman K."/>
            <person name="Brown C.T."/>
            <person name="Hug L.A."/>
            <person name="Sharon I."/>
            <person name="Castelle C.J."/>
            <person name="Probst A.J."/>
            <person name="Thomas B.C."/>
            <person name="Singh A."/>
            <person name="Wilkins M.J."/>
            <person name="Karaoz U."/>
            <person name="Brodie E.L."/>
            <person name="Williams K.H."/>
            <person name="Hubbard S.S."/>
            <person name="Banfield J.F."/>
        </authorList>
    </citation>
    <scope>NUCLEOTIDE SEQUENCE [LARGE SCALE GENOMIC DNA]</scope>
</reference>
<name>A0A1F6W1Q4_9BACT</name>
<dbReference type="CDD" id="cd06223">
    <property type="entry name" value="PRTases_typeI"/>
    <property type="match status" value="1"/>
</dbReference>
<dbReference type="SUPFAM" id="SSF53271">
    <property type="entry name" value="PRTase-like"/>
    <property type="match status" value="1"/>
</dbReference>
<comment type="caution">
    <text evidence="3">The sequence shown here is derived from an EMBL/GenBank/DDBJ whole genome shotgun (WGS) entry which is preliminary data.</text>
</comment>
<accession>A0A1F6W1Q4</accession>
<dbReference type="Proteomes" id="UP000179275">
    <property type="component" value="Unassembled WGS sequence"/>
</dbReference>
<dbReference type="AlphaFoldDB" id="A0A1F6W1Q4"/>
<evidence type="ECO:0000256" key="1">
    <source>
        <dbReference type="ARBA" id="ARBA00008007"/>
    </source>
</evidence>
<evidence type="ECO:0000259" key="2">
    <source>
        <dbReference type="Pfam" id="PF00156"/>
    </source>
</evidence>
<proteinExistence type="inferred from homology"/>